<accession>A0A7M7KTJ9</accession>
<protein>
    <submittedName>
        <fullName evidence="3">Uncharacterized protein</fullName>
    </submittedName>
</protein>
<keyword evidence="4" id="KW-1185">Reference proteome</keyword>
<organism evidence="3 4">
    <name type="scientific">Varroa destructor</name>
    <name type="common">Honeybee mite</name>
    <dbReference type="NCBI Taxonomy" id="109461"/>
    <lineage>
        <taxon>Eukaryota</taxon>
        <taxon>Metazoa</taxon>
        <taxon>Ecdysozoa</taxon>
        <taxon>Arthropoda</taxon>
        <taxon>Chelicerata</taxon>
        <taxon>Arachnida</taxon>
        <taxon>Acari</taxon>
        <taxon>Parasitiformes</taxon>
        <taxon>Mesostigmata</taxon>
        <taxon>Gamasina</taxon>
        <taxon>Dermanyssoidea</taxon>
        <taxon>Varroidae</taxon>
        <taxon>Varroa</taxon>
    </lineage>
</organism>
<dbReference type="AlphaFoldDB" id="A0A7M7KTJ9"/>
<evidence type="ECO:0000313" key="3">
    <source>
        <dbReference type="EnsemblMetazoa" id="XP_022671798"/>
    </source>
</evidence>
<keyword evidence="2" id="KW-0812">Transmembrane</keyword>
<dbReference type="KEGG" id="vde:111254814"/>
<dbReference type="OrthoDB" id="10547744at2759"/>
<feature type="compositionally biased region" description="Low complexity" evidence="1">
    <location>
        <begin position="10"/>
        <end position="21"/>
    </location>
</feature>
<evidence type="ECO:0000313" key="4">
    <source>
        <dbReference type="Proteomes" id="UP000594260"/>
    </source>
</evidence>
<dbReference type="RefSeq" id="XP_022671798.1">
    <property type="nucleotide sequence ID" value="XM_022816063.1"/>
</dbReference>
<dbReference type="Proteomes" id="UP000594260">
    <property type="component" value="Unplaced"/>
</dbReference>
<sequence length="453" mass="51287">MKNEVENDRGSSSSDTLTPSRSRTDNQDLSNIKVQPGLMLSPFCAKPRGSVCLELIRHIRHDIVHYSYHAGAVTAFYIVMVISFYLGTYTFSPKTEAGIRYIVAKVFDTLQDENYPITTRFANLCVISANDSVLLWRFDMYRFFDEITKNDSVKQRLGEVFTDLEQPFVERVRLGLDYNLFNGSVFLCDSIFEGLNKSRRVPLTNSTVMDTLSLQDLFVKSIYLIKTYALHPPYVEIRQINFETFCIAFVPVVTRHVISFDKTLDDKHTIEWLCPGVNLSGIISTTVIKEIIDNSSVPTVSNCSLEAAVYVQQADTALNGDAKTEPQRLLRRANLVLQVLRYKEDDGGILPSYMYPLVVIAAWTYPMKLIPPRTSCVALHYALIEVMGSNGTYITTLPSKQVVDITLMKLRRTRQLYNCQEVFVNVFVTLINVWMATRNTSAMGLAFVSEVSG</sequence>
<feature type="region of interest" description="Disordered" evidence="1">
    <location>
        <begin position="1"/>
        <end position="28"/>
    </location>
</feature>
<keyword evidence="2" id="KW-0472">Membrane</keyword>
<evidence type="ECO:0000256" key="2">
    <source>
        <dbReference type="SAM" id="Phobius"/>
    </source>
</evidence>
<dbReference type="InParanoid" id="A0A7M7KTJ9"/>
<dbReference type="GeneID" id="111254814"/>
<keyword evidence="2" id="KW-1133">Transmembrane helix</keyword>
<evidence type="ECO:0000256" key="1">
    <source>
        <dbReference type="SAM" id="MobiDB-lite"/>
    </source>
</evidence>
<dbReference type="EnsemblMetazoa" id="XM_022816063">
    <property type="protein sequence ID" value="XP_022671798"/>
    <property type="gene ID" value="LOC111254814"/>
</dbReference>
<reference evidence="3" key="1">
    <citation type="submission" date="2021-01" db="UniProtKB">
        <authorList>
            <consortium name="EnsemblMetazoa"/>
        </authorList>
    </citation>
    <scope>IDENTIFICATION</scope>
</reference>
<proteinExistence type="predicted"/>
<name>A0A7M7KTJ9_VARDE</name>
<feature type="transmembrane region" description="Helical" evidence="2">
    <location>
        <begin position="66"/>
        <end position="86"/>
    </location>
</feature>